<evidence type="ECO:0000256" key="4">
    <source>
        <dbReference type="ARBA" id="ARBA00022827"/>
    </source>
</evidence>
<dbReference type="SUPFAM" id="SSF56645">
    <property type="entry name" value="Acyl-CoA dehydrogenase NM domain-like"/>
    <property type="match status" value="1"/>
</dbReference>
<keyword evidence="3" id="KW-0285">Flavoprotein</keyword>
<organism evidence="8">
    <name type="scientific">marine metagenome</name>
    <dbReference type="NCBI Taxonomy" id="408172"/>
    <lineage>
        <taxon>unclassified sequences</taxon>
        <taxon>metagenomes</taxon>
        <taxon>ecological metagenomes</taxon>
    </lineage>
</organism>
<dbReference type="SUPFAM" id="SSF47203">
    <property type="entry name" value="Acyl-CoA dehydrogenase C-terminal domain-like"/>
    <property type="match status" value="1"/>
</dbReference>
<dbReference type="InterPro" id="IPR009075">
    <property type="entry name" value="AcylCo_DH/oxidase_C"/>
</dbReference>
<evidence type="ECO:0000256" key="1">
    <source>
        <dbReference type="ARBA" id="ARBA00001974"/>
    </source>
</evidence>
<comment type="similarity">
    <text evidence="2">Belongs to the acyl-CoA dehydrogenase family.</text>
</comment>
<proteinExistence type="inferred from homology"/>
<comment type="cofactor">
    <cofactor evidence="1">
        <name>FAD</name>
        <dbReference type="ChEBI" id="CHEBI:57692"/>
    </cofactor>
</comment>
<keyword evidence="4" id="KW-0274">FAD</keyword>
<dbReference type="GO" id="GO:0003995">
    <property type="term" value="F:acyl-CoA dehydrogenase activity"/>
    <property type="evidence" value="ECO:0007669"/>
    <property type="project" value="TreeGrafter"/>
</dbReference>
<evidence type="ECO:0000256" key="5">
    <source>
        <dbReference type="ARBA" id="ARBA00023002"/>
    </source>
</evidence>
<evidence type="ECO:0000256" key="3">
    <source>
        <dbReference type="ARBA" id="ARBA00022630"/>
    </source>
</evidence>
<dbReference type="Pfam" id="PF02771">
    <property type="entry name" value="Acyl-CoA_dh_N"/>
    <property type="match status" value="1"/>
</dbReference>
<dbReference type="InterPro" id="IPR037069">
    <property type="entry name" value="AcylCoA_DH/ox_N_sf"/>
</dbReference>
<protein>
    <recommendedName>
        <fullName evidence="9">Acyl-CoA dehydrogenase/oxidase C-terminal domain-containing protein</fullName>
    </recommendedName>
</protein>
<dbReference type="PANTHER" id="PTHR43884">
    <property type="entry name" value="ACYL-COA DEHYDROGENASE"/>
    <property type="match status" value="1"/>
</dbReference>
<dbReference type="PANTHER" id="PTHR43884:SF20">
    <property type="entry name" value="ACYL-COA DEHYDROGENASE FADE28"/>
    <property type="match status" value="1"/>
</dbReference>
<evidence type="ECO:0000259" key="7">
    <source>
        <dbReference type="Pfam" id="PF02771"/>
    </source>
</evidence>
<feature type="non-terminal residue" evidence="8">
    <location>
        <position position="1"/>
    </location>
</feature>
<dbReference type="InterPro" id="IPR036250">
    <property type="entry name" value="AcylCo_DH-like_C"/>
</dbReference>
<evidence type="ECO:0000259" key="6">
    <source>
        <dbReference type="Pfam" id="PF00441"/>
    </source>
</evidence>
<dbReference type="InterPro" id="IPR013786">
    <property type="entry name" value="AcylCoA_DH/ox_N"/>
</dbReference>
<dbReference type="AlphaFoldDB" id="A0A382DB40"/>
<dbReference type="Gene3D" id="1.20.140.10">
    <property type="entry name" value="Butyryl-CoA Dehydrogenase, subunit A, domain 3"/>
    <property type="match status" value="1"/>
</dbReference>
<evidence type="ECO:0008006" key="9">
    <source>
        <dbReference type="Google" id="ProtNLM"/>
    </source>
</evidence>
<accession>A0A382DB40</accession>
<feature type="domain" description="Acyl-CoA dehydrogenase/oxidase N-terminal" evidence="7">
    <location>
        <begin position="7"/>
        <end position="125"/>
    </location>
</feature>
<feature type="domain" description="Acyl-CoA dehydrogenase/oxidase C-terminal" evidence="6">
    <location>
        <begin position="235"/>
        <end position="356"/>
    </location>
</feature>
<dbReference type="GO" id="GO:0050660">
    <property type="term" value="F:flavin adenine dinucleotide binding"/>
    <property type="evidence" value="ECO:0007669"/>
    <property type="project" value="InterPro"/>
</dbReference>
<sequence length="369" mass="39987">RDFGFGEEQVMLQEAARRFCEDKQPLTSLRQATAGTEDPYHGADRAGFYDAATWHEMVELGWTALAVPESAGGVGMSLVTAASLAEEIGRAAMPTPLTSTLQTTYVLKEATTPAAEAWLARIVEGHGASLAIQAADGSHLPDCTQVIARDGRLSGTASFVQDLQKVDFLVVSAKEGDTTKLYGISKSASGISMHFDKIVDLTRDQGRVSFDSVAAECIAEDGVDVLTKATPAILTLIAADVAGGCEWLLQATTEYASVRTQFDRPIGFFQAVKHPIVNMMIVTDETRSLVYNAASAYDTEPEKAYLPAHLAKSSAADTAEFCANRATQLHGGIGFTWEHDVQIYHKRQLHSKHLYGDAMWHREQAAQYL</sequence>
<evidence type="ECO:0000313" key="8">
    <source>
        <dbReference type="EMBL" id="SVB35359.1"/>
    </source>
</evidence>
<gene>
    <name evidence="8" type="ORF">METZ01_LOCUS188213</name>
</gene>
<dbReference type="Gene3D" id="1.10.540.10">
    <property type="entry name" value="Acyl-CoA dehydrogenase/oxidase, N-terminal domain"/>
    <property type="match status" value="1"/>
</dbReference>
<dbReference type="EMBL" id="UINC01038394">
    <property type="protein sequence ID" value="SVB35359.1"/>
    <property type="molecule type" value="Genomic_DNA"/>
</dbReference>
<reference evidence="8" key="1">
    <citation type="submission" date="2018-05" db="EMBL/GenBank/DDBJ databases">
        <authorList>
            <person name="Lanie J.A."/>
            <person name="Ng W.-L."/>
            <person name="Kazmierczak K.M."/>
            <person name="Andrzejewski T.M."/>
            <person name="Davidsen T.M."/>
            <person name="Wayne K.J."/>
            <person name="Tettelin H."/>
            <person name="Glass J.I."/>
            <person name="Rusch D."/>
            <person name="Podicherti R."/>
            <person name="Tsui H.-C.T."/>
            <person name="Winkler M.E."/>
        </authorList>
    </citation>
    <scope>NUCLEOTIDE SEQUENCE</scope>
</reference>
<dbReference type="Pfam" id="PF00441">
    <property type="entry name" value="Acyl-CoA_dh_1"/>
    <property type="match status" value="1"/>
</dbReference>
<evidence type="ECO:0000256" key="2">
    <source>
        <dbReference type="ARBA" id="ARBA00009347"/>
    </source>
</evidence>
<name>A0A382DB40_9ZZZZ</name>
<keyword evidence="5" id="KW-0560">Oxidoreductase</keyword>
<dbReference type="InterPro" id="IPR009100">
    <property type="entry name" value="AcylCoA_DH/oxidase_NM_dom_sf"/>
</dbReference>